<gene>
    <name evidence="1" type="ORF">E4188_22400</name>
</gene>
<keyword evidence="1" id="KW-0614">Plasmid</keyword>
<keyword evidence="2" id="KW-1185">Reference proteome</keyword>
<accession>A0ABX6NXZ1</accession>
<proteinExistence type="predicted"/>
<reference evidence="1 2" key="1">
    <citation type="submission" date="2019-03" db="EMBL/GenBank/DDBJ databases">
        <title>Novel transposon Tn6433 accelerates the dissemination of tet(E) in Aeromonas from aerobic biofilm under oxytetracycline stress.</title>
        <authorList>
            <person name="Shi Y."/>
            <person name="Tian Z."/>
            <person name="Zhang Y."/>
            <person name="Zhang H."/>
            <person name="Yang M."/>
        </authorList>
    </citation>
    <scope>NUCLEOTIDE SEQUENCE [LARGE SCALE GENOMIC DNA]</scope>
    <source>
        <strain evidence="1 2">R50-22</strain>
        <plasmid evidence="2">paeme5</plasmid>
    </source>
</reference>
<evidence type="ECO:0000313" key="2">
    <source>
        <dbReference type="Proteomes" id="UP000502657"/>
    </source>
</evidence>
<name>A0ABX6NXZ1_AERME</name>
<organism evidence="1 2">
    <name type="scientific">Aeromonas media</name>
    <dbReference type="NCBI Taxonomy" id="651"/>
    <lineage>
        <taxon>Bacteria</taxon>
        <taxon>Pseudomonadati</taxon>
        <taxon>Pseudomonadota</taxon>
        <taxon>Gammaproteobacteria</taxon>
        <taxon>Aeromonadales</taxon>
        <taxon>Aeromonadaceae</taxon>
        <taxon>Aeromonas</taxon>
    </lineage>
</organism>
<protein>
    <submittedName>
        <fullName evidence="1">Uncharacterized protein</fullName>
    </submittedName>
</protein>
<dbReference type="EMBL" id="CP038449">
    <property type="protein sequence ID" value="QJT41253.1"/>
    <property type="molecule type" value="Genomic_DNA"/>
</dbReference>
<sequence>MVFDFDRSVTAAHFRATGWDVLDYNHSNPFESHHFYLCDFRTNHTQMFSVKQENVRNQSTPTFFSMEMLASGVGELMLEMAKDKQDQDLELINECGAVVVCYAKNTQTYRQWLYQAQAGERLQMIINIYPSPTADDKLSAMVRPFAANCSAPMLSADEVARYSRTVEATDKTNHPEWFGIKKKKLGGRR</sequence>
<evidence type="ECO:0000313" key="1">
    <source>
        <dbReference type="EMBL" id="QJT41253.1"/>
    </source>
</evidence>
<geneLocation type="plasmid" evidence="2">
    <name>paeme5</name>
</geneLocation>
<dbReference type="Proteomes" id="UP000502657">
    <property type="component" value="Plasmid pAeme5"/>
</dbReference>
<dbReference type="RefSeq" id="WP_171270024.1">
    <property type="nucleotide sequence ID" value="NZ_CP038446.1"/>
</dbReference>